<keyword evidence="5" id="KW-1185">Reference proteome</keyword>
<evidence type="ECO:0000256" key="1">
    <source>
        <dbReference type="SAM" id="MobiDB-lite"/>
    </source>
</evidence>
<proteinExistence type="predicted"/>
<dbReference type="Pfam" id="PF09851">
    <property type="entry name" value="SHOCT"/>
    <property type="match status" value="1"/>
</dbReference>
<dbReference type="Proteomes" id="UP000006051">
    <property type="component" value="Chromosome"/>
</dbReference>
<dbReference type="KEGG" id="orh:Ornrh_0769"/>
<name>I3ZZ33_ORNRL</name>
<feature type="domain" description="SHOCT" evidence="2">
    <location>
        <begin position="299"/>
        <end position="324"/>
    </location>
</feature>
<dbReference type="HOGENOM" id="CLU_037108_0_0_10"/>
<feature type="compositionally biased region" description="Low complexity" evidence="1">
    <location>
        <begin position="275"/>
        <end position="293"/>
    </location>
</feature>
<dbReference type="SUPFAM" id="SSF117892">
    <property type="entry name" value="Band 7/SPFH domain"/>
    <property type="match status" value="1"/>
</dbReference>
<organism evidence="4 5">
    <name type="scientific">Ornithobacterium rhinotracheale (strain ATCC 51463 / DSM 15997 / CCUG 23171 / CIP 104009 / LMG 9086)</name>
    <dbReference type="NCBI Taxonomy" id="867902"/>
    <lineage>
        <taxon>Bacteria</taxon>
        <taxon>Pseudomonadati</taxon>
        <taxon>Bacteroidota</taxon>
        <taxon>Flavobacteriia</taxon>
        <taxon>Flavobacteriales</taxon>
        <taxon>Weeksellaceae</taxon>
        <taxon>Ornithobacterium</taxon>
    </lineage>
</organism>
<dbReference type="GeneID" id="97257481"/>
<accession>I3ZZ33</accession>
<feature type="region of interest" description="Disordered" evidence="1">
    <location>
        <begin position="275"/>
        <end position="295"/>
    </location>
</feature>
<dbReference type="GeneID" id="71569064"/>
<dbReference type="CDD" id="cd03408">
    <property type="entry name" value="SPFH_like_u1"/>
    <property type="match status" value="1"/>
</dbReference>
<dbReference type="STRING" id="867902.Ornrh_0769"/>
<dbReference type="RefSeq" id="WP_014790568.1">
    <property type="nucleotide sequence ID" value="NC_018016.1"/>
</dbReference>
<evidence type="ECO:0000259" key="3">
    <source>
        <dbReference type="Pfam" id="PF13421"/>
    </source>
</evidence>
<dbReference type="eggNOG" id="COG4260">
    <property type="taxonomic scope" value="Bacteria"/>
</dbReference>
<dbReference type="InterPro" id="IPR018649">
    <property type="entry name" value="SHOCT"/>
</dbReference>
<protein>
    <submittedName>
        <fullName evidence="4">Putative virion core protein (Lumpy skin disease virus)</fullName>
    </submittedName>
</protein>
<dbReference type="EMBL" id="CP003283">
    <property type="protein sequence ID" value="AFL96967.1"/>
    <property type="molecule type" value="Genomic_DNA"/>
</dbReference>
<evidence type="ECO:0000259" key="2">
    <source>
        <dbReference type="Pfam" id="PF09851"/>
    </source>
</evidence>
<evidence type="ECO:0000313" key="4">
    <source>
        <dbReference type="EMBL" id="AFL96967.1"/>
    </source>
</evidence>
<dbReference type="PANTHER" id="PTHR37826">
    <property type="entry name" value="FLOTILLIN BAND_7_5 DOMAIN PROTEIN"/>
    <property type="match status" value="1"/>
</dbReference>
<dbReference type="InterPro" id="IPR036013">
    <property type="entry name" value="Band_7/SPFH_dom_sf"/>
</dbReference>
<gene>
    <name evidence="4" type="ordered locus">Ornrh_0769</name>
</gene>
<evidence type="ECO:0000313" key="5">
    <source>
        <dbReference type="Proteomes" id="UP000006051"/>
    </source>
</evidence>
<sequence>MSDINKKLPFLEIIEWVAENPNLLMVKVCDNDKEIKNGAKLVVRESQKVMFLNEGTIADIFEPGTYSLKTENIPILSKLKGWKYGFESPFKADVYYFATTQFVNLKWGTPAPVIVRDSQFGQVRVKAFGSYNVRIKDVAKFFKEYAGTFPRLTIFELEYQLRDFIAPKFAEVLSNSGISILDLAGNLSDLSQKITPLIAPYFEDLGVEITQFTISSATLPSEVTKHYDEVTSMNMIGDMDKFAKFQAAKAVGRDGSPMQTGMQQGAAMGAMMGAMQQAQSNGQNTNNQTSSSADDLASRLQKLKTLFDSGLIDEEEFKAKKAEIIASL</sequence>
<feature type="domain" description="SPFH" evidence="3">
    <location>
        <begin position="32"/>
        <end position="234"/>
    </location>
</feature>
<dbReference type="AlphaFoldDB" id="I3ZZ33"/>
<dbReference type="InterPro" id="IPR033880">
    <property type="entry name" value="SPFH_YdjI"/>
</dbReference>
<reference evidence="4 5" key="1">
    <citation type="submission" date="2012-06" db="EMBL/GenBank/DDBJ databases">
        <title>The complete genome of Ornithobacterium rhinotracheale DSM 15997.</title>
        <authorList>
            <consortium name="US DOE Joint Genome Institute (JGI-PGF)"/>
            <person name="Lucas S."/>
            <person name="Copeland A."/>
            <person name="Lapidus A."/>
            <person name="Goodwin L."/>
            <person name="Pitluck S."/>
            <person name="Peters L."/>
            <person name="Mikhailova N."/>
            <person name="Teshima H."/>
            <person name="Kyrpides N."/>
            <person name="Mavromatis K."/>
            <person name="Pagani I."/>
            <person name="Ivanova N."/>
            <person name="Ovchinnikova G."/>
            <person name="Zeytun A."/>
            <person name="Detter J.C."/>
            <person name="Han C."/>
            <person name="Land M."/>
            <person name="Hauser L."/>
            <person name="Markowitz V."/>
            <person name="Cheng J.-F."/>
            <person name="Hugenholtz P."/>
            <person name="Woyke T."/>
            <person name="Wu D."/>
            <person name="Lang E."/>
            <person name="Kopitz M."/>
            <person name="Brambilla E."/>
            <person name="Klenk H.-P."/>
            <person name="Eisen J.A."/>
        </authorList>
    </citation>
    <scope>NUCLEOTIDE SEQUENCE [LARGE SCALE GENOMIC DNA]</scope>
    <source>
        <strain evidence="5">ATCC 51463 / DSM 15997 / CCUG 23171 / LMG 9086</strain>
    </source>
</reference>
<dbReference type="Pfam" id="PF13421">
    <property type="entry name" value="Band_7_1"/>
    <property type="match status" value="1"/>
</dbReference>
<dbReference type="PATRIC" id="fig|867902.3.peg.749"/>
<dbReference type="PANTHER" id="PTHR37826:SF2">
    <property type="entry name" value="ZINC-RIBBON DOMAIN-CONTAINING PROTEIN"/>
    <property type="match status" value="1"/>
</dbReference>
<dbReference type="Gene3D" id="3.30.479.30">
    <property type="entry name" value="Band 7 domain"/>
    <property type="match status" value="1"/>
</dbReference>